<accession>A0A246K4E2</accession>
<evidence type="ECO:0000313" key="1">
    <source>
        <dbReference type="EMBL" id="OWR00339.1"/>
    </source>
</evidence>
<dbReference type="OrthoDB" id="7190399at2"/>
<evidence type="ECO:0000313" key="2">
    <source>
        <dbReference type="Proteomes" id="UP000197097"/>
    </source>
</evidence>
<gene>
    <name evidence="1" type="ORF">CDQ91_06200</name>
</gene>
<keyword evidence="2" id="KW-1185">Reference proteome</keyword>
<protein>
    <submittedName>
        <fullName evidence="1">Uncharacterized protein</fullName>
    </submittedName>
</protein>
<reference evidence="1 2" key="1">
    <citation type="journal article" date="2002" name="Int. J. Syst. Evol. Microbiol.">
        <title>Sphingopyxis witflariensis sp. nov., isolated from activated sludge.</title>
        <authorList>
            <person name="Kampfer P."/>
            <person name="Witzenberger R."/>
            <person name="Denner E.B."/>
            <person name="Busse H.J."/>
            <person name="Neef A."/>
        </authorList>
    </citation>
    <scope>NUCLEOTIDE SEQUENCE [LARGE SCALE GENOMIC DNA]</scope>
    <source>
        <strain evidence="1 2">DSM 14551</strain>
    </source>
</reference>
<dbReference type="Proteomes" id="UP000197097">
    <property type="component" value="Unassembled WGS sequence"/>
</dbReference>
<sequence>MVEVSEVKQRMCIVNPALVDDIVPLVGGQCEIMTKIGISWNSWIKITGGLPVRHSLAHRFKARVLATAEEVEGFRRKFPSPCGGIDRAALDDAFLLP</sequence>
<dbReference type="AlphaFoldDB" id="A0A246K4E2"/>
<name>A0A246K4E2_9SPHN</name>
<organism evidence="1 2">
    <name type="scientific">Sphingopyxis witflariensis</name>
    <dbReference type="NCBI Taxonomy" id="173675"/>
    <lineage>
        <taxon>Bacteria</taxon>
        <taxon>Pseudomonadati</taxon>
        <taxon>Pseudomonadota</taxon>
        <taxon>Alphaproteobacteria</taxon>
        <taxon>Sphingomonadales</taxon>
        <taxon>Sphingomonadaceae</taxon>
        <taxon>Sphingopyxis</taxon>
    </lineage>
</organism>
<comment type="caution">
    <text evidence="1">The sequence shown here is derived from an EMBL/GenBank/DDBJ whole genome shotgun (WGS) entry which is preliminary data.</text>
</comment>
<dbReference type="EMBL" id="NISJ01000002">
    <property type="protein sequence ID" value="OWR00339.1"/>
    <property type="molecule type" value="Genomic_DNA"/>
</dbReference>
<dbReference type="RefSeq" id="WP_088471830.1">
    <property type="nucleotide sequence ID" value="NZ_NISJ01000002.1"/>
</dbReference>
<proteinExistence type="predicted"/>